<evidence type="ECO:0000313" key="2">
    <source>
        <dbReference type="EMBL" id="MEI4461087.1"/>
    </source>
</evidence>
<reference evidence="2 4" key="2">
    <citation type="submission" date="2023-12" db="EMBL/GenBank/DDBJ databases">
        <authorList>
            <person name="Easwaran N."/>
            <person name="Lazarus H.P.S."/>
        </authorList>
    </citation>
    <scope>NUCLEOTIDE SEQUENCE [LARGE SCALE GENOMIC DNA]</scope>
    <source>
        <strain evidence="2 4">VIT-2023</strain>
    </source>
</reference>
<dbReference type="EMBL" id="JBAWKY010000001">
    <property type="protein sequence ID" value="MEI4461087.1"/>
    <property type="molecule type" value="Genomic_DNA"/>
</dbReference>
<dbReference type="Proteomes" id="UP000072605">
    <property type="component" value="Unassembled WGS sequence"/>
</dbReference>
<dbReference type="AlphaFoldDB" id="A0AAW3MIY8"/>
<dbReference type="Pfam" id="PF14275">
    <property type="entry name" value="DUF4362"/>
    <property type="match status" value="1"/>
</dbReference>
<evidence type="ECO:0000313" key="4">
    <source>
        <dbReference type="Proteomes" id="UP001387110"/>
    </source>
</evidence>
<dbReference type="InterPro" id="IPR025372">
    <property type="entry name" value="DUF4362"/>
</dbReference>
<evidence type="ECO:0000313" key="1">
    <source>
        <dbReference type="EMBL" id="KTR27866.1"/>
    </source>
</evidence>
<comment type="caution">
    <text evidence="1">The sequence shown here is derived from an EMBL/GenBank/DDBJ whole genome shotgun (WGS) entry which is preliminary data.</text>
</comment>
<evidence type="ECO:0000313" key="3">
    <source>
        <dbReference type="Proteomes" id="UP000072605"/>
    </source>
</evidence>
<reference evidence="1 3" key="1">
    <citation type="journal article" date="2016" name="Front. Microbiol.">
        <title>Genomic Resource of Rice Seed Associated Bacteria.</title>
        <authorList>
            <person name="Midha S."/>
            <person name="Bansal K."/>
            <person name="Sharma S."/>
            <person name="Kumar N."/>
            <person name="Patil P.P."/>
            <person name="Chaudhry V."/>
            <person name="Patil P.B."/>
        </authorList>
    </citation>
    <scope>NUCLEOTIDE SEQUENCE [LARGE SCALE GENOMIC DNA]</scope>
    <source>
        <strain evidence="1 3">RSA11</strain>
    </source>
</reference>
<protein>
    <submittedName>
        <fullName evidence="2">DUF4362 domain-containing protein</fullName>
    </submittedName>
</protein>
<organism evidence="1 3">
    <name type="scientific">Exiguobacterium indicum</name>
    <dbReference type="NCBI Taxonomy" id="296995"/>
    <lineage>
        <taxon>Bacteria</taxon>
        <taxon>Bacillati</taxon>
        <taxon>Bacillota</taxon>
        <taxon>Bacilli</taxon>
        <taxon>Bacillales</taxon>
        <taxon>Bacillales Family XII. Incertae Sedis</taxon>
        <taxon>Exiguobacterium</taxon>
    </lineage>
</organism>
<sequence>MRKLGLIVCLLCLAGCGKYTLEEAKENGDIIVQNDVTNSDRFESFLKKSTQGKSDQIRITAFTTEGDPVLYDVKYDGKSYQYTSDSSRDQFGTTDDDRKNEVCKRLVKTSEKEQSVYTLRQCAEGADHELLRLPTQ</sequence>
<proteinExistence type="predicted"/>
<accession>A0AAW3MIY8</accession>
<dbReference type="Proteomes" id="UP001387110">
    <property type="component" value="Unassembled WGS sequence"/>
</dbReference>
<dbReference type="EMBL" id="LDQV01000012">
    <property type="protein sequence ID" value="KTR27866.1"/>
    <property type="molecule type" value="Genomic_DNA"/>
</dbReference>
<keyword evidence="4" id="KW-1185">Reference proteome</keyword>
<gene>
    <name evidence="1" type="ORF">RSA11_04165</name>
    <name evidence="2" type="ORF">SZL87_01475</name>
</gene>
<name>A0AAW3MIY8_9BACL</name>
<dbReference type="RefSeq" id="WP_055968344.1">
    <property type="nucleotide sequence ID" value="NZ_JBAWKY010000001.1"/>
</dbReference>